<evidence type="ECO:0000313" key="1">
    <source>
        <dbReference type="EMBL" id="UOD30078.1"/>
    </source>
</evidence>
<keyword evidence="2" id="KW-1185">Reference proteome</keyword>
<accession>A0ABY4A5M6</accession>
<sequence length="72" mass="8516">MTEQDHRSSNVRSAKDFWYSGKNRTHQRITYARQIDNERCLAIALSSAHQDHHVLRIAQTDERTFDRCFPQA</sequence>
<dbReference type="EMBL" id="CP063361">
    <property type="protein sequence ID" value="UOD30078.1"/>
    <property type="molecule type" value="Genomic_DNA"/>
</dbReference>
<reference evidence="1 2" key="1">
    <citation type="submission" date="2020-10" db="EMBL/GenBank/DDBJ databases">
        <title>Genome analysis of Massilia species.</title>
        <authorList>
            <person name="Jung D.-H."/>
        </authorList>
    </citation>
    <scope>NUCLEOTIDE SEQUENCE [LARGE SCALE GENOMIC DNA]</scope>
    <source>
        <strain evidence="2">sipir</strain>
    </source>
</reference>
<evidence type="ECO:0000313" key="2">
    <source>
        <dbReference type="Proteomes" id="UP000831532"/>
    </source>
</evidence>
<name>A0ABY4A5M6_9BURK</name>
<evidence type="ECO:0008006" key="3">
    <source>
        <dbReference type="Google" id="ProtNLM"/>
    </source>
</evidence>
<protein>
    <recommendedName>
        <fullName evidence="3">DUF1508 domain-containing protein</fullName>
    </recommendedName>
</protein>
<proteinExistence type="predicted"/>
<gene>
    <name evidence="1" type="ORF">INH39_32840</name>
</gene>
<organism evidence="1 2">
    <name type="scientific">Massilia violaceinigra</name>
    <dbReference type="NCBI Taxonomy" id="2045208"/>
    <lineage>
        <taxon>Bacteria</taxon>
        <taxon>Pseudomonadati</taxon>
        <taxon>Pseudomonadota</taxon>
        <taxon>Betaproteobacteria</taxon>
        <taxon>Burkholderiales</taxon>
        <taxon>Oxalobacteraceae</taxon>
        <taxon>Telluria group</taxon>
        <taxon>Massilia</taxon>
    </lineage>
</organism>
<dbReference type="Proteomes" id="UP000831532">
    <property type="component" value="Chromosome"/>
</dbReference>